<keyword evidence="3" id="KW-1185">Reference proteome</keyword>
<reference evidence="3" key="1">
    <citation type="journal article" date="2006" name="PLoS Biol.">
        <title>Macronuclear genome sequence of the ciliate Tetrahymena thermophila, a model eukaryote.</title>
        <authorList>
            <person name="Eisen J.A."/>
            <person name="Coyne R.S."/>
            <person name="Wu M."/>
            <person name="Wu D."/>
            <person name="Thiagarajan M."/>
            <person name="Wortman J.R."/>
            <person name="Badger J.H."/>
            <person name="Ren Q."/>
            <person name="Amedeo P."/>
            <person name="Jones K.M."/>
            <person name="Tallon L.J."/>
            <person name="Delcher A.L."/>
            <person name="Salzberg S.L."/>
            <person name="Silva J.C."/>
            <person name="Haas B.J."/>
            <person name="Majoros W.H."/>
            <person name="Farzad M."/>
            <person name="Carlton J.M."/>
            <person name="Smith R.K. Jr."/>
            <person name="Garg J."/>
            <person name="Pearlman R.E."/>
            <person name="Karrer K.M."/>
            <person name="Sun L."/>
            <person name="Manning G."/>
            <person name="Elde N.C."/>
            <person name="Turkewitz A.P."/>
            <person name="Asai D.J."/>
            <person name="Wilkes D.E."/>
            <person name="Wang Y."/>
            <person name="Cai H."/>
            <person name="Collins K."/>
            <person name="Stewart B.A."/>
            <person name="Lee S.R."/>
            <person name="Wilamowska K."/>
            <person name="Weinberg Z."/>
            <person name="Ruzzo W.L."/>
            <person name="Wloga D."/>
            <person name="Gaertig J."/>
            <person name="Frankel J."/>
            <person name="Tsao C.-C."/>
            <person name="Gorovsky M.A."/>
            <person name="Keeling P.J."/>
            <person name="Waller R.F."/>
            <person name="Patron N.J."/>
            <person name="Cherry J.M."/>
            <person name="Stover N.A."/>
            <person name="Krieger C.J."/>
            <person name="del Toro C."/>
            <person name="Ryder H.F."/>
            <person name="Williamson S.C."/>
            <person name="Barbeau R.A."/>
            <person name="Hamilton E.P."/>
            <person name="Orias E."/>
        </authorList>
    </citation>
    <scope>NUCLEOTIDE SEQUENCE [LARGE SCALE GENOMIC DNA]</scope>
    <source>
        <strain evidence="3">SB210</strain>
    </source>
</reference>
<dbReference type="RefSeq" id="XP_012652684.1">
    <property type="nucleotide sequence ID" value="XM_012797230.1"/>
</dbReference>
<feature type="coiled-coil region" evidence="1">
    <location>
        <begin position="5"/>
        <end position="32"/>
    </location>
</feature>
<protein>
    <submittedName>
        <fullName evidence="2">Histidyl-tRNA synthetase family protein, putative</fullName>
    </submittedName>
</protein>
<dbReference type="Proteomes" id="UP000009168">
    <property type="component" value="Unassembled WGS sequence"/>
</dbReference>
<dbReference type="InParanoid" id="W7XIP4"/>
<name>W7XIP4_TETTS</name>
<dbReference type="KEGG" id="tet:TTHERM_000401999"/>
<gene>
    <name evidence="2" type="ORF">TTHERM_000401999</name>
</gene>
<keyword evidence="1" id="KW-0175">Coiled coil</keyword>
<dbReference type="GeneID" id="24438772"/>
<proteinExistence type="predicted"/>
<accession>W7XIP4</accession>
<dbReference type="EMBL" id="GG662719">
    <property type="protein sequence ID" value="EWS74791.1"/>
    <property type="molecule type" value="Genomic_DNA"/>
</dbReference>
<organism evidence="2 3">
    <name type="scientific">Tetrahymena thermophila (strain SB210)</name>
    <dbReference type="NCBI Taxonomy" id="312017"/>
    <lineage>
        <taxon>Eukaryota</taxon>
        <taxon>Sar</taxon>
        <taxon>Alveolata</taxon>
        <taxon>Ciliophora</taxon>
        <taxon>Intramacronucleata</taxon>
        <taxon>Oligohymenophorea</taxon>
        <taxon>Hymenostomatida</taxon>
        <taxon>Tetrahymenina</taxon>
        <taxon>Tetrahymenidae</taxon>
        <taxon>Tetrahymena</taxon>
    </lineage>
</organism>
<evidence type="ECO:0000313" key="2">
    <source>
        <dbReference type="EMBL" id="EWS74791.1"/>
    </source>
</evidence>
<evidence type="ECO:0000256" key="1">
    <source>
        <dbReference type="SAM" id="Coils"/>
    </source>
</evidence>
<sequence length="134" mass="16169">MLLQLHFLQQLIKQTKQKKKSTKKNLKSQKRKQRLGFFFRSTKESKRPISNPHKKIRCILLKSLEPSSKKTIKNQSSWLKKMIRKTLKLYLQENLPYKEEMLLILHTKIYEKGNKSINQRYSHMVLNDNERTND</sequence>
<evidence type="ECO:0000313" key="3">
    <source>
        <dbReference type="Proteomes" id="UP000009168"/>
    </source>
</evidence>
<dbReference type="AlphaFoldDB" id="W7XIP4"/>